<dbReference type="AlphaFoldDB" id="A0A521BNU9"/>
<name>A0A521BNU9_9FLAO</name>
<dbReference type="Proteomes" id="UP000317289">
    <property type="component" value="Unassembled WGS sequence"/>
</dbReference>
<proteinExistence type="predicted"/>
<dbReference type="Proteomes" id="UP000468990">
    <property type="component" value="Unassembled WGS sequence"/>
</dbReference>
<keyword evidence="1" id="KW-1133">Transmembrane helix</keyword>
<evidence type="ECO:0000313" key="3">
    <source>
        <dbReference type="EMBL" id="SMO48823.1"/>
    </source>
</evidence>
<evidence type="ECO:0000256" key="1">
    <source>
        <dbReference type="SAM" id="Phobius"/>
    </source>
</evidence>
<reference evidence="3 4" key="1">
    <citation type="submission" date="2017-05" db="EMBL/GenBank/DDBJ databases">
        <authorList>
            <person name="Varghese N."/>
            <person name="Submissions S."/>
        </authorList>
    </citation>
    <scope>NUCLEOTIDE SEQUENCE [LARGE SCALE GENOMIC DNA]</scope>
    <source>
        <strain evidence="3 4">DSM 19382</strain>
    </source>
</reference>
<feature type="transmembrane region" description="Helical" evidence="1">
    <location>
        <begin position="219"/>
        <end position="240"/>
    </location>
</feature>
<protein>
    <recommendedName>
        <fullName evidence="6">DUF998 domain-containing protein</fullName>
    </recommendedName>
</protein>
<feature type="transmembrane region" description="Helical" evidence="1">
    <location>
        <begin position="154"/>
        <end position="174"/>
    </location>
</feature>
<evidence type="ECO:0000313" key="5">
    <source>
        <dbReference type="Proteomes" id="UP000468990"/>
    </source>
</evidence>
<evidence type="ECO:0008006" key="6">
    <source>
        <dbReference type="Google" id="ProtNLM"/>
    </source>
</evidence>
<accession>A0A521BNU9</accession>
<feature type="transmembrane region" description="Helical" evidence="1">
    <location>
        <begin position="42"/>
        <end position="60"/>
    </location>
</feature>
<organism evidence="3 4">
    <name type="scientific">Flavobacterium resistens</name>
    <dbReference type="NCBI Taxonomy" id="443612"/>
    <lineage>
        <taxon>Bacteria</taxon>
        <taxon>Pseudomonadati</taxon>
        <taxon>Bacteroidota</taxon>
        <taxon>Flavobacteriia</taxon>
        <taxon>Flavobacteriales</taxon>
        <taxon>Flavobacteriaceae</taxon>
        <taxon>Flavobacterium</taxon>
    </lineage>
</organism>
<evidence type="ECO:0000313" key="4">
    <source>
        <dbReference type="Proteomes" id="UP000317289"/>
    </source>
</evidence>
<feature type="transmembrane region" description="Helical" evidence="1">
    <location>
        <begin position="186"/>
        <end position="213"/>
    </location>
</feature>
<dbReference type="EMBL" id="FXTA01000001">
    <property type="protein sequence ID" value="SMO48823.1"/>
    <property type="molecule type" value="Genomic_DNA"/>
</dbReference>
<dbReference type="OrthoDB" id="9803163at2"/>
<reference evidence="2 5" key="2">
    <citation type="submission" date="2019-11" db="EMBL/GenBank/DDBJ databases">
        <title>Flavobacterium resistens genome.</title>
        <authorList>
            <person name="Wilson V.M."/>
            <person name="Newman J.D."/>
        </authorList>
    </citation>
    <scope>NUCLEOTIDE SEQUENCE [LARGE SCALE GENOMIC DNA]</scope>
    <source>
        <strain evidence="2 5">DSM 19382</strain>
    </source>
</reference>
<dbReference type="RefSeq" id="WP_142449828.1">
    <property type="nucleotide sequence ID" value="NZ_FXTA01000001.1"/>
</dbReference>
<keyword evidence="1" id="KW-0812">Transmembrane</keyword>
<keyword evidence="5" id="KW-1185">Reference proteome</keyword>
<dbReference type="EMBL" id="WKKG01000002">
    <property type="protein sequence ID" value="MRX67577.1"/>
    <property type="molecule type" value="Genomic_DNA"/>
</dbReference>
<feature type="transmembrane region" description="Helical" evidence="1">
    <location>
        <begin position="104"/>
        <end position="122"/>
    </location>
</feature>
<sequence length="250" mass="28840">MANNYYDKYKKLSDPEQERKEKEGYQMEYESFALSYLQLRKLIGYLGILLPFFCMGSSYFYNNPILPSISHYYHSTARLFFVIILFFLGIFLFSYKGSDKYERVACKTLAIMAFLIALFPTANTICKIKDCYTDSDLNSFIMPAVVDLPWKGKFHLFCAGIFFVLLIYLVYKFLKAEKRHSTPNKTSIIIYKICATGMILALLGIVSTMIIFGNKSDGWGFPPTFTCETLALLCFGFSWLTKGKTFYKKP</sequence>
<keyword evidence="1" id="KW-0472">Membrane</keyword>
<gene>
    <name evidence="2" type="ORF">GJU42_06325</name>
    <name evidence="3" type="ORF">SAMN06265349_1011272</name>
</gene>
<evidence type="ECO:0000313" key="2">
    <source>
        <dbReference type="EMBL" id="MRX67577.1"/>
    </source>
</evidence>
<feature type="transmembrane region" description="Helical" evidence="1">
    <location>
        <begin position="72"/>
        <end position="92"/>
    </location>
</feature>